<organism evidence="9 10">
    <name type="scientific">Babesia caballi</name>
    <dbReference type="NCBI Taxonomy" id="5871"/>
    <lineage>
        <taxon>Eukaryota</taxon>
        <taxon>Sar</taxon>
        <taxon>Alveolata</taxon>
        <taxon>Apicomplexa</taxon>
        <taxon>Aconoidasida</taxon>
        <taxon>Piroplasmida</taxon>
        <taxon>Babesiidae</taxon>
        <taxon>Babesia</taxon>
    </lineage>
</organism>
<keyword evidence="5 8" id="KW-1133">Transmembrane helix</keyword>
<dbReference type="GO" id="GO:0035435">
    <property type="term" value="P:phosphate ion transmembrane transport"/>
    <property type="evidence" value="ECO:0007669"/>
    <property type="project" value="TreeGrafter"/>
</dbReference>
<evidence type="ECO:0000256" key="3">
    <source>
        <dbReference type="ARBA" id="ARBA00022592"/>
    </source>
</evidence>
<evidence type="ECO:0000256" key="1">
    <source>
        <dbReference type="ARBA" id="ARBA00004141"/>
    </source>
</evidence>
<feature type="region of interest" description="Disordered" evidence="7">
    <location>
        <begin position="18"/>
        <end position="37"/>
    </location>
</feature>
<keyword evidence="6 8" id="KW-0472">Membrane</keyword>
<dbReference type="InterPro" id="IPR001204">
    <property type="entry name" value="Phos_transporter"/>
</dbReference>
<gene>
    <name evidence="9" type="ORF">BcabD6B2_25840</name>
</gene>
<evidence type="ECO:0000256" key="8">
    <source>
        <dbReference type="SAM" id="Phobius"/>
    </source>
</evidence>
<evidence type="ECO:0000256" key="2">
    <source>
        <dbReference type="ARBA" id="ARBA00022448"/>
    </source>
</evidence>
<reference evidence="9 10" key="1">
    <citation type="submission" date="2021-06" db="EMBL/GenBank/DDBJ databases">
        <title>Genome sequence of Babesia caballi.</title>
        <authorList>
            <person name="Yamagishi J."/>
            <person name="Kidaka T."/>
            <person name="Ochi A."/>
        </authorList>
    </citation>
    <scope>NUCLEOTIDE SEQUENCE [LARGE SCALE GENOMIC DNA]</scope>
    <source>
        <strain evidence="9">USDA-D6B2</strain>
    </source>
</reference>
<sequence length="304" mass="33541">MRIKSEWSVLENQRNTNEELGVTRETAPRSVDKSNMSRSMEFKVGKSKLEIIDVSNMGVTSKSAYESLLQSAVENEEDPQRLIENIKHTENHKTETMFSAMQIIGAVTVIISHSANDTANAVAPFATVLLLYLYGIDESNTSTPWYVLLAGGICMSLGLAMLGYKVIKTVGLNLARVTPSRGYAIDTTAGSLVLMLSHMGIPLSSTHATVSSILGVGLVENLKSQNFLDEVPIVELKPQSQVFWKRLPIFKRITTKYVNLKLYRKIFVTWITTIFFSGIMSAIIHVVVIFCHKVVVGGGTKPTV</sequence>
<comment type="caution">
    <text evidence="9">The sequence shown here is derived from an EMBL/GenBank/DDBJ whole genome shotgun (WGS) entry which is preliminary data.</text>
</comment>
<evidence type="ECO:0000256" key="5">
    <source>
        <dbReference type="ARBA" id="ARBA00022989"/>
    </source>
</evidence>
<feature type="transmembrane region" description="Helical" evidence="8">
    <location>
        <begin position="145"/>
        <end position="167"/>
    </location>
</feature>
<name>A0AAV4LXF6_BABCB</name>
<accession>A0AAV4LXF6</accession>
<keyword evidence="2" id="KW-0813">Transport</keyword>
<comment type="subcellular location">
    <subcellularLocation>
        <location evidence="1">Membrane</location>
        <topology evidence="1">Multi-pass membrane protein</topology>
    </subcellularLocation>
</comment>
<dbReference type="Pfam" id="PF01384">
    <property type="entry name" value="PHO4"/>
    <property type="match status" value="1"/>
</dbReference>
<evidence type="ECO:0000313" key="9">
    <source>
        <dbReference type="EMBL" id="GIX63149.1"/>
    </source>
</evidence>
<dbReference type="GO" id="GO:0016020">
    <property type="term" value="C:membrane"/>
    <property type="evidence" value="ECO:0007669"/>
    <property type="project" value="UniProtKB-SubCell"/>
</dbReference>
<proteinExistence type="predicted"/>
<dbReference type="GeneID" id="94194630"/>
<evidence type="ECO:0000313" key="10">
    <source>
        <dbReference type="Proteomes" id="UP001497744"/>
    </source>
</evidence>
<dbReference type="PANTHER" id="PTHR11101">
    <property type="entry name" value="PHOSPHATE TRANSPORTER"/>
    <property type="match status" value="1"/>
</dbReference>
<feature type="transmembrane region" description="Helical" evidence="8">
    <location>
        <begin position="266"/>
        <end position="290"/>
    </location>
</feature>
<feature type="transmembrane region" description="Helical" evidence="8">
    <location>
        <begin position="103"/>
        <end position="133"/>
    </location>
</feature>
<keyword evidence="3" id="KW-0592">Phosphate transport</keyword>
<dbReference type="PANTHER" id="PTHR11101:SF80">
    <property type="entry name" value="PHOSPHATE TRANSPORTER"/>
    <property type="match status" value="1"/>
</dbReference>
<evidence type="ECO:0000256" key="7">
    <source>
        <dbReference type="SAM" id="MobiDB-lite"/>
    </source>
</evidence>
<dbReference type="AlphaFoldDB" id="A0AAV4LXF6"/>
<evidence type="ECO:0000256" key="6">
    <source>
        <dbReference type="ARBA" id="ARBA00023136"/>
    </source>
</evidence>
<dbReference type="EMBL" id="BPLF01000002">
    <property type="protein sequence ID" value="GIX63149.1"/>
    <property type="molecule type" value="Genomic_DNA"/>
</dbReference>
<dbReference type="RefSeq" id="XP_067715218.1">
    <property type="nucleotide sequence ID" value="XM_067859117.1"/>
</dbReference>
<protein>
    <submittedName>
        <fullName evidence="9">Phosphate transporter, putative</fullName>
    </submittedName>
</protein>
<evidence type="ECO:0000256" key="4">
    <source>
        <dbReference type="ARBA" id="ARBA00022692"/>
    </source>
</evidence>
<keyword evidence="4 8" id="KW-0812">Transmembrane</keyword>
<dbReference type="GO" id="GO:0005315">
    <property type="term" value="F:phosphate transmembrane transporter activity"/>
    <property type="evidence" value="ECO:0007669"/>
    <property type="project" value="InterPro"/>
</dbReference>
<keyword evidence="10" id="KW-1185">Reference proteome</keyword>
<dbReference type="Proteomes" id="UP001497744">
    <property type="component" value="Unassembled WGS sequence"/>
</dbReference>